<evidence type="ECO:0008006" key="3">
    <source>
        <dbReference type="Google" id="ProtNLM"/>
    </source>
</evidence>
<keyword evidence="2" id="KW-1185">Reference proteome</keyword>
<accession>A0ABW6IAT9</accession>
<evidence type="ECO:0000313" key="1">
    <source>
        <dbReference type="EMBL" id="MFE4105268.1"/>
    </source>
</evidence>
<dbReference type="Proteomes" id="UP001600165">
    <property type="component" value="Unassembled WGS sequence"/>
</dbReference>
<name>A0ABW6IAT9_9CYAN</name>
<evidence type="ECO:0000313" key="2">
    <source>
        <dbReference type="Proteomes" id="UP001600165"/>
    </source>
</evidence>
<dbReference type="Gene3D" id="3.40.50.2000">
    <property type="entry name" value="Glycogen Phosphorylase B"/>
    <property type="match status" value="1"/>
</dbReference>
<organism evidence="1 2">
    <name type="scientific">Almyronema epifaneia S1</name>
    <dbReference type="NCBI Taxonomy" id="2991925"/>
    <lineage>
        <taxon>Bacteria</taxon>
        <taxon>Bacillati</taxon>
        <taxon>Cyanobacteriota</taxon>
        <taxon>Cyanophyceae</taxon>
        <taxon>Nodosilineales</taxon>
        <taxon>Nodosilineaceae</taxon>
        <taxon>Almyronema</taxon>
        <taxon>Almyronema epifaneia</taxon>
    </lineage>
</organism>
<protein>
    <recommendedName>
        <fullName evidence="3">Glycosyltransferase</fullName>
    </recommendedName>
</protein>
<gene>
    <name evidence="1" type="ORF">ACFVKH_03195</name>
</gene>
<comment type="caution">
    <text evidence="1">The sequence shown here is derived from an EMBL/GenBank/DDBJ whole genome shotgun (WGS) entry which is preliminary data.</text>
</comment>
<sequence>MSATEMANHKLQLLDTTLNVQTVPLAAKTVFYIPAFLQDANRHGGKRRSEQLAEALLESSNHIRIFRYKTFSFSPYWFCVLGKRSFVYWTARRLSLRGALGYLLYGMALAKELTRLKPQAVVVETAPRLTMLYADIVRKLRIPYCLVPHNIEFMVPGKHDSTFASNFAVYAWEATLFQSAKKVLPISSLDETVLKCLGANTAPFSYFPTQATYQQFQQIADKRQQFQAQNHSRFVLILGSAANAPNRRGIKSLLEYIKSSAALKSKHFKVAGHFTEQFANYRADNIDIAGTLDEETLHKLLIECEFVLLRQPQTTGFMTRLVELNLCGIPVVLLGSYVQAESLADFGIKYLDSEKPSIEDLLSPIPVLQKFTKPLLPDLEMGLT</sequence>
<dbReference type="RefSeq" id="WP_377961516.1">
    <property type="nucleotide sequence ID" value="NZ_JBHZOL010000021.1"/>
</dbReference>
<dbReference type="SUPFAM" id="SSF53756">
    <property type="entry name" value="UDP-Glycosyltransferase/glycogen phosphorylase"/>
    <property type="match status" value="1"/>
</dbReference>
<dbReference type="EMBL" id="JBHZOL010000021">
    <property type="protein sequence ID" value="MFE4105268.1"/>
    <property type="molecule type" value="Genomic_DNA"/>
</dbReference>
<proteinExistence type="predicted"/>
<reference evidence="1 2" key="1">
    <citation type="submission" date="2024-10" db="EMBL/GenBank/DDBJ databases">
        <authorList>
            <person name="Ratan Roy A."/>
            <person name="Morales Sandoval P.H."/>
            <person name="De Los Santos Villalobos S."/>
            <person name="Chakraborty S."/>
            <person name="Mukherjee J."/>
        </authorList>
    </citation>
    <scope>NUCLEOTIDE SEQUENCE [LARGE SCALE GENOMIC DNA]</scope>
    <source>
        <strain evidence="1 2">S1</strain>
    </source>
</reference>